<reference evidence="3" key="1">
    <citation type="journal article" date="2019" name="Int. J. Syst. Evol. Microbiol.">
        <title>The Global Catalogue of Microorganisms (GCM) 10K type strain sequencing project: providing services to taxonomists for standard genome sequencing and annotation.</title>
        <authorList>
            <consortium name="The Broad Institute Genomics Platform"/>
            <consortium name="The Broad Institute Genome Sequencing Center for Infectious Disease"/>
            <person name="Wu L."/>
            <person name="Ma J."/>
        </authorList>
    </citation>
    <scope>NUCLEOTIDE SEQUENCE [LARGE SCALE GENOMIC DNA]</scope>
    <source>
        <strain evidence="3">DT72</strain>
    </source>
</reference>
<protein>
    <recommendedName>
        <fullName evidence="4">Glycine zipper family protein</fullName>
    </recommendedName>
</protein>
<keyword evidence="3" id="KW-1185">Reference proteome</keyword>
<sequence length="219" mass="22701">MAKTLVMPALVVATIVVGTGTASAQLPAPPPLPELPALPPLPSIQLPELPPLPQPAPVQLPAVELPSVQLPAVTVPEPIPLPTVTLPDPSPVDLPALPPPPQVPTLDEVARMLGLPPPPTDPPAVLFANQVWPNNESKREAFVDLSNEVVVGWNNGGQQRMMLGSFVGLAIGCVSIFPNFLAGCMLGNLIGAGVGAVTGIDEGNPKARPSLEKFMATPW</sequence>
<gene>
    <name evidence="2" type="ORF">ACFSJG_25030</name>
</gene>
<dbReference type="EMBL" id="JBHUFB010000021">
    <property type="protein sequence ID" value="MFD1815495.1"/>
    <property type="molecule type" value="Genomic_DNA"/>
</dbReference>
<evidence type="ECO:0000256" key="1">
    <source>
        <dbReference type="SAM" id="SignalP"/>
    </source>
</evidence>
<evidence type="ECO:0008006" key="4">
    <source>
        <dbReference type="Google" id="ProtNLM"/>
    </source>
</evidence>
<organism evidence="2 3">
    <name type="scientific">Rhodococcus gannanensis</name>
    <dbReference type="NCBI Taxonomy" id="1960308"/>
    <lineage>
        <taxon>Bacteria</taxon>
        <taxon>Bacillati</taxon>
        <taxon>Actinomycetota</taxon>
        <taxon>Actinomycetes</taxon>
        <taxon>Mycobacteriales</taxon>
        <taxon>Nocardiaceae</taxon>
        <taxon>Rhodococcus</taxon>
    </lineage>
</organism>
<proteinExistence type="predicted"/>
<name>A0ABW4PAC5_9NOCA</name>
<feature type="signal peptide" evidence="1">
    <location>
        <begin position="1"/>
        <end position="24"/>
    </location>
</feature>
<evidence type="ECO:0000313" key="2">
    <source>
        <dbReference type="EMBL" id="MFD1815495.1"/>
    </source>
</evidence>
<comment type="caution">
    <text evidence="2">The sequence shown here is derived from an EMBL/GenBank/DDBJ whole genome shotgun (WGS) entry which is preliminary data.</text>
</comment>
<evidence type="ECO:0000313" key="3">
    <source>
        <dbReference type="Proteomes" id="UP001597286"/>
    </source>
</evidence>
<dbReference type="Proteomes" id="UP001597286">
    <property type="component" value="Unassembled WGS sequence"/>
</dbReference>
<accession>A0ABW4PAC5</accession>
<feature type="chain" id="PRO_5046047476" description="Glycine zipper family protein" evidence="1">
    <location>
        <begin position="25"/>
        <end position="219"/>
    </location>
</feature>
<keyword evidence="1" id="KW-0732">Signal</keyword>
<dbReference type="RefSeq" id="WP_378487956.1">
    <property type="nucleotide sequence ID" value="NZ_JBHUFB010000021.1"/>
</dbReference>